<proteinExistence type="predicted"/>
<evidence type="ECO:0000313" key="1">
    <source>
        <dbReference type="EMBL" id="CAE7612072.1"/>
    </source>
</evidence>
<reference evidence="1" key="1">
    <citation type="submission" date="2021-02" db="EMBL/GenBank/DDBJ databases">
        <authorList>
            <person name="Dougan E. K."/>
            <person name="Rhodes N."/>
            <person name="Thang M."/>
            <person name="Chan C."/>
        </authorList>
    </citation>
    <scope>NUCLEOTIDE SEQUENCE</scope>
</reference>
<name>A0A812V1G9_SYMPI</name>
<dbReference type="AlphaFoldDB" id="A0A812V1G9"/>
<feature type="non-terminal residue" evidence="1">
    <location>
        <position position="222"/>
    </location>
</feature>
<evidence type="ECO:0000313" key="2">
    <source>
        <dbReference type="Proteomes" id="UP000649617"/>
    </source>
</evidence>
<protein>
    <submittedName>
        <fullName evidence="1">Rpl30 protein</fullName>
    </submittedName>
</protein>
<sequence>SLATVLSALTDRALWERALDFISIPFETSPVNAGISACDRGGVWQKALGLLRLRGLRCDEVGLGAAQSAVGKCGDWASAVALLCEGRLSALRVTEVSFAAALASGREVWKVAVSLQGWAAKQSLEVGALARLALLAATGAAGVWTHALALWPTSLGPAGDTALRSSNAAISACALSVAWRWAVRLLGEVGKSRLVQTAITQQGALTAFEASGQRQQALLVLE</sequence>
<comment type="caution">
    <text evidence="1">The sequence shown here is derived from an EMBL/GenBank/DDBJ whole genome shotgun (WGS) entry which is preliminary data.</text>
</comment>
<dbReference type="Proteomes" id="UP000649617">
    <property type="component" value="Unassembled WGS sequence"/>
</dbReference>
<organism evidence="1 2">
    <name type="scientific">Symbiodinium pilosum</name>
    <name type="common">Dinoflagellate</name>
    <dbReference type="NCBI Taxonomy" id="2952"/>
    <lineage>
        <taxon>Eukaryota</taxon>
        <taxon>Sar</taxon>
        <taxon>Alveolata</taxon>
        <taxon>Dinophyceae</taxon>
        <taxon>Suessiales</taxon>
        <taxon>Symbiodiniaceae</taxon>
        <taxon>Symbiodinium</taxon>
    </lineage>
</organism>
<feature type="non-terminal residue" evidence="1">
    <location>
        <position position="1"/>
    </location>
</feature>
<gene>
    <name evidence="1" type="primary">Rpl30</name>
    <name evidence="1" type="ORF">SPIL2461_LOCUS16127</name>
</gene>
<accession>A0A812V1G9</accession>
<dbReference type="OrthoDB" id="10339221at2759"/>
<keyword evidence="2" id="KW-1185">Reference proteome</keyword>
<dbReference type="EMBL" id="CAJNIZ010041202">
    <property type="protein sequence ID" value="CAE7612072.1"/>
    <property type="molecule type" value="Genomic_DNA"/>
</dbReference>